<dbReference type="GO" id="GO:0004725">
    <property type="term" value="F:protein tyrosine phosphatase activity"/>
    <property type="evidence" value="ECO:0007669"/>
    <property type="project" value="UniProtKB-EC"/>
</dbReference>
<feature type="compositionally biased region" description="Low complexity" evidence="5">
    <location>
        <begin position="316"/>
        <end position="330"/>
    </location>
</feature>
<dbReference type="GO" id="GO:0005737">
    <property type="term" value="C:cytoplasm"/>
    <property type="evidence" value="ECO:0007669"/>
    <property type="project" value="TreeGrafter"/>
</dbReference>
<dbReference type="EMBL" id="LWDF02000903">
    <property type="protein sequence ID" value="KAE8241474.1"/>
    <property type="molecule type" value="Genomic_DNA"/>
</dbReference>
<dbReference type="InterPro" id="IPR029021">
    <property type="entry name" value="Prot-tyrosine_phosphatase-like"/>
</dbReference>
<feature type="compositionally biased region" description="Low complexity" evidence="5">
    <location>
        <begin position="244"/>
        <end position="266"/>
    </location>
</feature>
<comment type="caution">
    <text evidence="8">The sequence shown here is derived from an EMBL/GenBank/DDBJ whole genome shotgun (WGS) entry which is preliminary data.</text>
</comment>
<dbReference type="InterPro" id="IPR000387">
    <property type="entry name" value="Tyr_Pase_dom"/>
</dbReference>
<evidence type="ECO:0000256" key="5">
    <source>
        <dbReference type="SAM" id="MobiDB-lite"/>
    </source>
</evidence>
<dbReference type="Pfam" id="PF00782">
    <property type="entry name" value="DSPc"/>
    <property type="match status" value="1"/>
</dbReference>
<dbReference type="PANTHER" id="PTHR10159">
    <property type="entry name" value="DUAL SPECIFICITY PROTEIN PHOSPHATASE"/>
    <property type="match status" value="1"/>
</dbReference>
<feature type="region of interest" description="Disordered" evidence="5">
    <location>
        <begin position="364"/>
        <end position="406"/>
    </location>
</feature>
<evidence type="ECO:0000256" key="2">
    <source>
        <dbReference type="ARBA" id="ARBA00013064"/>
    </source>
</evidence>
<evidence type="ECO:0000256" key="4">
    <source>
        <dbReference type="ARBA" id="ARBA00022912"/>
    </source>
</evidence>
<feature type="compositionally biased region" description="Polar residues" evidence="5">
    <location>
        <begin position="160"/>
        <end position="172"/>
    </location>
</feature>
<feature type="domain" description="Tyrosine-protein phosphatase" evidence="6">
    <location>
        <begin position="607"/>
        <end position="775"/>
    </location>
</feature>
<dbReference type="SMART" id="SM00195">
    <property type="entry name" value="DSPc"/>
    <property type="match status" value="1"/>
</dbReference>
<feature type="region of interest" description="Disordered" evidence="5">
    <location>
        <begin position="803"/>
        <end position="863"/>
    </location>
</feature>
<keyword evidence="4" id="KW-0904">Protein phosphatase</keyword>
<dbReference type="AlphaFoldDB" id="A0A177TA01"/>
<reference evidence="8" key="1">
    <citation type="submission" date="2016-04" db="EMBL/GenBank/DDBJ databases">
        <authorList>
            <person name="Nguyen H.D."/>
            <person name="Samba Siva P."/>
            <person name="Cullis J."/>
            <person name="Levesque C.A."/>
            <person name="Hambleton S."/>
        </authorList>
    </citation>
    <scope>NUCLEOTIDE SEQUENCE</scope>
    <source>
        <strain evidence="8">DAOMC 236416</strain>
    </source>
</reference>
<reference evidence="8" key="2">
    <citation type="journal article" date="2019" name="IMA Fungus">
        <title>Genome sequencing and comparison of five Tilletia species to identify candidate genes for the detection of regulated species infecting wheat.</title>
        <authorList>
            <person name="Nguyen H.D.T."/>
            <person name="Sultana T."/>
            <person name="Kesanakurti P."/>
            <person name="Hambleton S."/>
        </authorList>
    </citation>
    <scope>NUCLEOTIDE SEQUENCE</scope>
    <source>
        <strain evidence="8">DAOMC 236416</strain>
    </source>
</reference>
<feature type="region of interest" description="Disordered" evidence="5">
    <location>
        <begin position="537"/>
        <end position="603"/>
    </location>
</feature>
<feature type="compositionally biased region" description="Polar residues" evidence="5">
    <location>
        <begin position="267"/>
        <end position="294"/>
    </location>
</feature>
<evidence type="ECO:0000256" key="1">
    <source>
        <dbReference type="ARBA" id="ARBA00008601"/>
    </source>
</evidence>
<accession>A0A177TA01</accession>
<dbReference type="GO" id="GO:0043409">
    <property type="term" value="P:negative regulation of MAPK cascade"/>
    <property type="evidence" value="ECO:0007669"/>
    <property type="project" value="TreeGrafter"/>
</dbReference>
<feature type="compositionally biased region" description="Low complexity" evidence="5">
    <location>
        <begin position="499"/>
        <end position="514"/>
    </location>
</feature>
<feature type="domain" description="Tyrosine specific protein phosphatases" evidence="7">
    <location>
        <begin position="690"/>
        <end position="750"/>
    </location>
</feature>
<dbReference type="CDD" id="cd14498">
    <property type="entry name" value="DSP"/>
    <property type="match status" value="1"/>
</dbReference>
<feature type="region of interest" description="Disordered" evidence="5">
    <location>
        <begin position="57"/>
        <end position="78"/>
    </location>
</feature>
<dbReference type="InterPro" id="IPR020422">
    <property type="entry name" value="TYR_PHOSPHATASE_DUAL_dom"/>
</dbReference>
<protein>
    <recommendedName>
        <fullName evidence="2">protein-tyrosine-phosphatase</fullName>
        <ecNumber evidence="2">3.1.3.48</ecNumber>
    </recommendedName>
</protein>
<evidence type="ECO:0000259" key="7">
    <source>
        <dbReference type="PROSITE" id="PS50056"/>
    </source>
</evidence>
<keyword evidence="3" id="KW-0378">Hydrolase</keyword>
<evidence type="ECO:0000259" key="6">
    <source>
        <dbReference type="PROSITE" id="PS50054"/>
    </source>
</evidence>
<feature type="region of interest" description="Disordered" evidence="5">
    <location>
        <begin position="91"/>
        <end position="172"/>
    </location>
</feature>
<evidence type="ECO:0000313" key="9">
    <source>
        <dbReference type="Proteomes" id="UP000077521"/>
    </source>
</evidence>
<sequence>MTDEQQQHQQRTARPLIWITSPALTAAAASASSPASLPSAASSTSLALSSIFSAVDSARHSPGPISPATTLESHHSPSADLAQDDIMIAIPQQQPLPPPPSLITRSAPGRPKLPRLNTGDKVPTLNRIHSSSNLPAHLAGDATIPSRAATADEGAALKTSRPSSRNRSGLSSPISILTNLSIGHSNDARESATLHPTSAYAPEFPSSISARGSNSSLRSAAASPSSGFCATTASMFAAASLASSSSNSTASSPSSLRPPSSDFSSSVGSNRTLSLSIKPPTLTSAPSRRPTLTLSPVGGPSALSPPRNGGPRRVHGSPLTLSPSGLTTTTNAPLNGGGHRFFSDLESPLRARSCFSLREHALDDDADSDLPGHHRPNSFSDSERQQQLPPFSHSPRERRSGPARRRGITLDTALCAGNESPLPSAMDISSPWSVASAHCGGSPFTLSTHVARGERRPSSGLGSFGRASGSSALAQAHSQDTETETEEGDSSPHVDGGRRTASSSSGSAGWQGSTRSLGSSNRSAFAVPDHLDRLRRSFLAGSPPSSNSNSNDDRYESQPQLHSHSHSHSVSGRRRSGADYEGSSSGSMMLMQRRPPMSSTSAPPALNPTPIIPSLLYLGPAPSHATHWAELRALGVKRVLNVAEEVDLDVPMLGPGRSRRSGGGGVPEAEAAVIYKKVGIRDYVEEERVEDMLRQGSAFLNESIDAQEPIYVHCLAGRSRSPTAIIAYLIRYRAWSFTRAYGFVRELRGGGAVAAYSNEDDDKGELVAVKIKGTAREEEEDEKEGGFLGQPFVSHFTRSAPVSASVLEDGQQQSPPPLPAKAAHPAPADQGASYSPSPSQPQQRGPTRSPSSPSLSNGPPPSWTEAAATLSALATHSYHATNFAPNIGFVAELRRWETMCEAERGQCGSGGSAAMTVGQNGNGGNNTCGSGSGGGGGGGWSAERDLLGTSSSRVHSQSSETIHTPFVV</sequence>
<dbReference type="InterPro" id="IPR016130">
    <property type="entry name" value="Tyr_Pase_AS"/>
</dbReference>
<dbReference type="PROSITE" id="PS50056">
    <property type="entry name" value="TYR_PHOSPHATASE_2"/>
    <property type="match status" value="1"/>
</dbReference>
<gene>
    <name evidence="8" type="ORF">A4X13_0g7400</name>
</gene>
<feature type="compositionally biased region" description="Polar residues" evidence="5">
    <location>
        <begin position="377"/>
        <end position="389"/>
    </location>
</feature>
<name>A0A177TA01_9BASI</name>
<dbReference type="PROSITE" id="PS00383">
    <property type="entry name" value="TYR_PHOSPHATASE_1"/>
    <property type="match status" value="1"/>
</dbReference>
<feature type="region of interest" description="Disordered" evidence="5">
    <location>
        <begin position="450"/>
        <end position="522"/>
    </location>
</feature>
<dbReference type="InterPro" id="IPR000340">
    <property type="entry name" value="Dual-sp_phosphatase_cat-dom"/>
</dbReference>
<feature type="region of interest" description="Disordered" evidence="5">
    <location>
        <begin position="244"/>
        <end position="339"/>
    </location>
</feature>
<evidence type="ECO:0000256" key="3">
    <source>
        <dbReference type="ARBA" id="ARBA00022801"/>
    </source>
</evidence>
<dbReference type="Proteomes" id="UP000077521">
    <property type="component" value="Unassembled WGS sequence"/>
</dbReference>
<evidence type="ECO:0000313" key="8">
    <source>
        <dbReference type="EMBL" id="KAE8241474.1"/>
    </source>
</evidence>
<feature type="compositionally biased region" description="Polar residues" evidence="5">
    <location>
        <begin position="468"/>
        <end position="478"/>
    </location>
</feature>
<dbReference type="EC" id="3.1.3.48" evidence="2"/>
<comment type="similarity">
    <text evidence="1">Belongs to the protein-tyrosine phosphatase family. Non-receptor class dual specificity subfamily.</text>
</comment>
<dbReference type="PROSITE" id="PS50054">
    <property type="entry name" value="TYR_PHOSPHATASE_DUAL"/>
    <property type="match status" value="1"/>
</dbReference>
<dbReference type="Gene3D" id="3.90.190.10">
    <property type="entry name" value="Protein tyrosine phosphatase superfamily"/>
    <property type="match status" value="1"/>
</dbReference>
<proteinExistence type="inferred from homology"/>
<feature type="compositionally biased region" description="Low complexity" evidence="5">
    <location>
        <begin position="820"/>
        <end position="857"/>
    </location>
</feature>
<feature type="compositionally biased region" description="Basic residues" evidence="5">
    <location>
        <begin position="563"/>
        <end position="575"/>
    </location>
</feature>
<organism evidence="8 9">
    <name type="scientific">Tilletia indica</name>
    <dbReference type="NCBI Taxonomy" id="43049"/>
    <lineage>
        <taxon>Eukaryota</taxon>
        <taxon>Fungi</taxon>
        <taxon>Dikarya</taxon>
        <taxon>Basidiomycota</taxon>
        <taxon>Ustilaginomycotina</taxon>
        <taxon>Exobasidiomycetes</taxon>
        <taxon>Tilletiales</taxon>
        <taxon>Tilletiaceae</taxon>
        <taxon>Tilletia</taxon>
    </lineage>
</organism>
<keyword evidence="9" id="KW-1185">Reference proteome</keyword>
<dbReference type="SUPFAM" id="SSF52799">
    <property type="entry name" value="(Phosphotyrosine protein) phosphatases II"/>
    <property type="match status" value="1"/>
</dbReference>
<dbReference type="PANTHER" id="PTHR10159:SF530">
    <property type="entry name" value="DUAL SPECIFICITY PROTEIN PHOSPHATASE DDB_G0271350-RELATED"/>
    <property type="match status" value="1"/>
</dbReference>